<dbReference type="InterPro" id="IPR002173">
    <property type="entry name" value="Carboh/pur_kinase_PfkB_CS"/>
</dbReference>
<keyword evidence="7 12" id="KW-0418">Kinase</keyword>
<keyword evidence="12" id="KW-0963">Cytoplasm</keyword>
<name>A0A932HVZ1_UNCTE</name>
<comment type="function">
    <text evidence="12">Catalyzes the phosphorylation of ribose at O-5 in a reaction requiring ATP and magnesium. The resulting D-ribose-5-phosphate can then be used either for sythesis of nucleotides, histidine, and tryptophan, or as a component of the pentose phosphate pathway.</text>
</comment>
<dbReference type="GO" id="GO:0004747">
    <property type="term" value="F:ribokinase activity"/>
    <property type="evidence" value="ECO:0007669"/>
    <property type="project" value="UniProtKB-UniRule"/>
</dbReference>
<evidence type="ECO:0000256" key="2">
    <source>
        <dbReference type="ARBA" id="ARBA00012035"/>
    </source>
</evidence>
<dbReference type="InterPro" id="IPR011611">
    <property type="entry name" value="PfkB_dom"/>
</dbReference>
<evidence type="ECO:0000256" key="11">
    <source>
        <dbReference type="ARBA" id="ARBA00023277"/>
    </source>
</evidence>
<comment type="similarity">
    <text evidence="12">Belongs to the carbohydrate kinase PfkB family. Ribokinase subfamily.</text>
</comment>
<dbReference type="HAMAP" id="MF_01987">
    <property type="entry name" value="Ribokinase"/>
    <property type="match status" value="1"/>
</dbReference>
<dbReference type="GO" id="GO:0019303">
    <property type="term" value="P:D-ribose catabolic process"/>
    <property type="evidence" value="ECO:0007669"/>
    <property type="project" value="UniProtKB-UniRule"/>
</dbReference>
<evidence type="ECO:0000256" key="1">
    <source>
        <dbReference type="ARBA" id="ARBA00005380"/>
    </source>
</evidence>
<evidence type="ECO:0000256" key="3">
    <source>
        <dbReference type="ARBA" id="ARBA00016943"/>
    </source>
</evidence>
<feature type="binding site" evidence="12">
    <location>
        <begin position="230"/>
        <end position="235"/>
    </location>
    <ligand>
        <name>ATP</name>
        <dbReference type="ChEBI" id="CHEBI:30616"/>
    </ligand>
</feature>
<reference evidence="14" key="1">
    <citation type="submission" date="2020-07" db="EMBL/GenBank/DDBJ databases">
        <title>Huge and variable diversity of episymbiotic CPR bacteria and DPANN archaea in groundwater ecosystems.</title>
        <authorList>
            <person name="He C.Y."/>
            <person name="Keren R."/>
            <person name="Whittaker M."/>
            <person name="Farag I.F."/>
            <person name="Doudna J."/>
            <person name="Cate J.H.D."/>
            <person name="Banfield J.F."/>
        </authorList>
    </citation>
    <scope>NUCLEOTIDE SEQUENCE</scope>
    <source>
        <strain evidence="14">NC_groundwater_763_Ag_S-0.2um_68_21</strain>
    </source>
</reference>
<dbReference type="PANTHER" id="PTHR10584">
    <property type="entry name" value="SUGAR KINASE"/>
    <property type="match status" value="1"/>
</dbReference>
<organism evidence="14 15">
    <name type="scientific">Tectimicrobiota bacterium</name>
    <dbReference type="NCBI Taxonomy" id="2528274"/>
    <lineage>
        <taxon>Bacteria</taxon>
        <taxon>Pseudomonadati</taxon>
        <taxon>Nitrospinota/Tectimicrobiota group</taxon>
        <taxon>Candidatus Tectimicrobiota</taxon>
    </lineage>
</organism>
<evidence type="ECO:0000256" key="10">
    <source>
        <dbReference type="ARBA" id="ARBA00022958"/>
    </source>
</evidence>
<keyword evidence="11 12" id="KW-0119">Carbohydrate metabolism</keyword>
<keyword evidence="8 12" id="KW-0067">ATP-binding</keyword>
<gene>
    <name evidence="12" type="primary">rbsK</name>
    <name evidence="14" type="ORF">HYZ11_03690</name>
</gene>
<feature type="binding site" evidence="12">
    <location>
        <position position="257"/>
    </location>
    <ligand>
        <name>K(+)</name>
        <dbReference type="ChEBI" id="CHEBI:29103"/>
    </ligand>
</feature>
<proteinExistence type="inferred from homology"/>
<feature type="binding site" evidence="12">
    <location>
        <position position="193"/>
    </location>
    <ligand>
        <name>ATP</name>
        <dbReference type="ChEBI" id="CHEBI:30616"/>
    </ligand>
</feature>
<keyword evidence="4 12" id="KW-0808">Transferase</keyword>
<dbReference type="GO" id="GO:0005829">
    <property type="term" value="C:cytosol"/>
    <property type="evidence" value="ECO:0007669"/>
    <property type="project" value="TreeGrafter"/>
</dbReference>
<dbReference type="Gene3D" id="3.40.1190.20">
    <property type="match status" value="1"/>
</dbReference>
<evidence type="ECO:0000256" key="9">
    <source>
        <dbReference type="ARBA" id="ARBA00022842"/>
    </source>
</evidence>
<feature type="binding site" evidence="12">
    <location>
        <position position="293"/>
    </location>
    <ligand>
        <name>K(+)</name>
        <dbReference type="ChEBI" id="CHEBI:29103"/>
    </ligand>
</feature>
<comment type="cofactor">
    <cofactor evidence="12">
        <name>Mg(2+)</name>
        <dbReference type="ChEBI" id="CHEBI:18420"/>
    </cofactor>
    <text evidence="12">Requires a divalent cation, most likely magnesium in vivo, as an electrophilic catalyst to aid phosphoryl group transfer. It is the chelate of the metal and the nucleotide that is the actual substrate.</text>
</comment>
<dbReference type="PRINTS" id="PR00990">
    <property type="entry name" value="RIBOKINASE"/>
</dbReference>
<comment type="catalytic activity">
    <reaction evidence="12">
        <text>D-ribose + ATP = D-ribose 5-phosphate + ADP + H(+)</text>
        <dbReference type="Rhea" id="RHEA:13697"/>
        <dbReference type="ChEBI" id="CHEBI:15378"/>
        <dbReference type="ChEBI" id="CHEBI:30616"/>
        <dbReference type="ChEBI" id="CHEBI:47013"/>
        <dbReference type="ChEBI" id="CHEBI:78346"/>
        <dbReference type="ChEBI" id="CHEBI:456216"/>
        <dbReference type="EC" id="2.7.1.15"/>
    </reaction>
</comment>
<dbReference type="InterPro" id="IPR029056">
    <property type="entry name" value="Ribokinase-like"/>
</dbReference>
<dbReference type="CDD" id="cd01174">
    <property type="entry name" value="ribokinase"/>
    <property type="match status" value="1"/>
</dbReference>
<feature type="binding site" evidence="12">
    <location>
        <position position="298"/>
    </location>
    <ligand>
        <name>K(+)</name>
        <dbReference type="ChEBI" id="CHEBI:29103"/>
    </ligand>
</feature>
<dbReference type="SUPFAM" id="SSF53613">
    <property type="entry name" value="Ribokinase-like"/>
    <property type="match status" value="1"/>
</dbReference>
<comment type="subcellular location">
    <subcellularLocation>
        <location evidence="12">Cytoplasm</location>
    </subcellularLocation>
</comment>
<comment type="pathway">
    <text evidence="12">Carbohydrate metabolism; D-ribose degradation; D-ribose 5-phosphate from beta-D-ribopyranose: step 2/2.</text>
</comment>
<protein>
    <recommendedName>
        <fullName evidence="3 12">Ribokinase</fullName>
        <shortName evidence="12">RK</shortName>
        <ecNumber evidence="2 12">2.7.1.15</ecNumber>
    </recommendedName>
</protein>
<keyword evidence="5 12" id="KW-0479">Metal-binding</keyword>
<dbReference type="PROSITE" id="PS00584">
    <property type="entry name" value="PFKB_KINASES_2"/>
    <property type="match status" value="1"/>
</dbReference>
<evidence type="ECO:0000256" key="7">
    <source>
        <dbReference type="ARBA" id="ARBA00022777"/>
    </source>
</evidence>
<comment type="activity regulation">
    <text evidence="12">Activated by a monovalent cation that binds near, but not in, the active site. The most likely occupant of the site in vivo is potassium. Ion binding induces a conformational change that may alter substrate affinity.</text>
</comment>
<comment type="caution">
    <text evidence="12">Lacks conserved residue(s) required for the propagation of feature annotation.</text>
</comment>
<feature type="binding site" evidence="12">
    <location>
        <position position="259"/>
    </location>
    <ligand>
        <name>K(+)</name>
        <dbReference type="ChEBI" id="CHEBI:29103"/>
    </ligand>
</feature>
<feature type="binding site" evidence="12">
    <location>
        <begin position="45"/>
        <end position="49"/>
    </location>
    <ligand>
        <name>substrate</name>
    </ligand>
</feature>
<keyword evidence="6 12" id="KW-0547">Nucleotide-binding</keyword>
<dbReference type="Proteomes" id="UP000782312">
    <property type="component" value="Unassembled WGS sequence"/>
</dbReference>
<evidence type="ECO:0000256" key="5">
    <source>
        <dbReference type="ARBA" id="ARBA00022723"/>
    </source>
</evidence>
<dbReference type="PANTHER" id="PTHR10584:SF166">
    <property type="entry name" value="RIBOKINASE"/>
    <property type="match status" value="1"/>
</dbReference>
<evidence type="ECO:0000313" key="14">
    <source>
        <dbReference type="EMBL" id="MBI3126689.1"/>
    </source>
</evidence>
<feature type="binding site" evidence="12">
    <location>
        <begin position="17"/>
        <end position="19"/>
    </location>
    <ligand>
        <name>substrate</name>
    </ligand>
</feature>
<evidence type="ECO:0000313" key="15">
    <source>
        <dbReference type="Proteomes" id="UP000782312"/>
    </source>
</evidence>
<feature type="active site" description="Proton acceptor" evidence="12">
    <location>
        <position position="263"/>
    </location>
</feature>
<evidence type="ECO:0000256" key="4">
    <source>
        <dbReference type="ARBA" id="ARBA00022679"/>
    </source>
</evidence>
<comment type="similarity">
    <text evidence="1">Belongs to the carbohydrate kinase pfkB family.</text>
</comment>
<feature type="binding site" evidence="12">
    <location>
        <position position="263"/>
    </location>
    <ligand>
        <name>substrate</name>
    </ligand>
</feature>
<feature type="binding site" evidence="12">
    <location>
        <begin position="262"/>
        <end position="263"/>
    </location>
    <ligand>
        <name>ATP</name>
        <dbReference type="ChEBI" id="CHEBI:30616"/>
    </ligand>
</feature>
<dbReference type="AlphaFoldDB" id="A0A932HVZ1"/>
<dbReference type="EMBL" id="JACPUR010000008">
    <property type="protein sequence ID" value="MBI3126689.1"/>
    <property type="molecule type" value="Genomic_DNA"/>
</dbReference>
<keyword evidence="9 12" id="KW-0460">Magnesium</keyword>
<dbReference type="EC" id="2.7.1.15" evidence="2 12"/>
<evidence type="ECO:0000256" key="8">
    <source>
        <dbReference type="ARBA" id="ARBA00022840"/>
    </source>
</evidence>
<feature type="binding site" evidence="12">
    <location>
        <position position="296"/>
    </location>
    <ligand>
        <name>K(+)</name>
        <dbReference type="ChEBI" id="CHEBI:29103"/>
    </ligand>
</feature>
<evidence type="ECO:0000256" key="6">
    <source>
        <dbReference type="ARBA" id="ARBA00022741"/>
    </source>
</evidence>
<feature type="domain" description="Carbohydrate kinase PfkB" evidence="13">
    <location>
        <begin position="10"/>
        <end position="304"/>
    </location>
</feature>
<evidence type="ECO:0000259" key="13">
    <source>
        <dbReference type="Pfam" id="PF00294"/>
    </source>
</evidence>
<feature type="binding site" evidence="12">
    <location>
        <position position="148"/>
    </location>
    <ligand>
        <name>substrate</name>
    </ligand>
</feature>
<accession>A0A932HVZ1</accession>
<sequence>MAGPESRPGVLVVGSANFDIVVRVPRLPRPGETVLGGPRREFRGGKGANQALAAARAAGGAHRVRLVCFTGEDAAGASYRKFLAAEGIERGGLLRARGPTGTALILVDGEGKNQIAVSPGANALLTPGRLGARRDLLDWGAAVLAQLEVPLSVVREAFRRGRRRGAVTILNPAPAPSSFPAGLLALTDVLAPNEAEAARLLGRKPAPRPRELPGLARDLLSLGPRAVVITAGARGAFFLGGDEGGWAEPPPGIRAVDTTGAGDAFCGALALALAEGAGLAGAVRLAVAASSLSVRREGAQEGLPGRREILRARRRVRTRRLGARN</sequence>
<dbReference type="Pfam" id="PF00294">
    <property type="entry name" value="PfkB"/>
    <property type="match status" value="1"/>
</dbReference>
<keyword evidence="10 12" id="KW-0630">Potassium</keyword>
<dbReference type="InterPro" id="IPR002139">
    <property type="entry name" value="Ribo/fructo_kinase"/>
</dbReference>
<dbReference type="InterPro" id="IPR011877">
    <property type="entry name" value="Ribokinase"/>
</dbReference>
<dbReference type="GO" id="GO:0005524">
    <property type="term" value="F:ATP binding"/>
    <property type="evidence" value="ECO:0007669"/>
    <property type="project" value="UniProtKB-UniRule"/>
</dbReference>
<comment type="subunit">
    <text evidence="12">Homodimer.</text>
</comment>
<comment type="caution">
    <text evidence="14">The sequence shown here is derived from an EMBL/GenBank/DDBJ whole genome shotgun (WGS) entry which is preliminary data.</text>
</comment>
<dbReference type="GO" id="GO:0046872">
    <property type="term" value="F:metal ion binding"/>
    <property type="evidence" value="ECO:0007669"/>
    <property type="project" value="UniProtKB-KW"/>
</dbReference>
<evidence type="ECO:0000256" key="12">
    <source>
        <dbReference type="HAMAP-Rule" id="MF_01987"/>
    </source>
</evidence>